<dbReference type="Proteomes" id="UP000790709">
    <property type="component" value="Unassembled WGS sequence"/>
</dbReference>
<comment type="caution">
    <text evidence="1">The sequence shown here is derived from an EMBL/GenBank/DDBJ whole genome shotgun (WGS) entry which is preliminary data.</text>
</comment>
<protein>
    <submittedName>
        <fullName evidence="1">Uncharacterized protein</fullName>
    </submittedName>
</protein>
<organism evidence="1 2">
    <name type="scientific">Leucogyrophana mollusca</name>
    <dbReference type="NCBI Taxonomy" id="85980"/>
    <lineage>
        <taxon>Eukaryota</taxon>
        <taxon>Fungi</taxon>
        <taxon>Dikarya</taxon>
        <taxon>Basidiomycota</taxon>
        <taxon>Agaricomycotina</taxon>
        <taxon>Agaricomycetes</taxon>
        <taxon>Agaricomycetidae</taxon>
        <taxon>Boletales</taxon>
        <taxon>Boletales incertae sedis</taxon>
        <taxon>Leucogyrophana</taxon>
    </lineage>
</organism>
<gene>
    <name evidence="1" type="ORF">BV22DRAFT_1125664</name>
</gene>
<name>A0ACB8BVU0_9AGAM</name>
<proteinExistence type="predicted"/>
<dbReference type="EMBL" id="MU266340">
    <property type="protein sequence ID" value="KAH7929577.1"/>
    <property type="molecule type" value="Genomic_DNA"/>
</dbReference>
<accession>A0ACB8BVU0</accession>
<reference evidence="1" key="1">
    <citation type="journal article" date="2021" name="New Phytol.">
        <title>Evolutionary innovations through gain and loss of genes in the ectomycorrhizal Boletales.</title>
        <authorList>
            <person name="Wu G."/>
            <person name="Miyauchi S."/>
            <person name="Morin E."/>
            <person name="Kuo A."/>
            <person name="Drula E."/>
            <person name="Varga T."/>
            <person name="Kohler A."/>
            <person name="Feng B."/>
            <person name="Cao Y."/>
            <person name="Lipzen A."/>
            <person name="Daum C."/>
            <person name="Hundley H."/>
            <person name="Pangilinan J."/>
            <person name="Johnson J."/>
            <person name="Barry K."/>
            <person name="LaButti K."/>
            <person name="Ng V."/>
            <person name="Ahrendt S."/>
            <person name="Min B."/>
            <person name="Choi I.G."/>
            <person name="Park H."/>
            <person name="Plett J.M."/>
            <person name="Magnuson J."/>
            <person name="Spatafora J.W."/>
            <person name="Nagy L.G."/>
            <person name="Henrissat B."/>
            <person name="Grigoriev I.V."/>
            <person name="Yang Z.L."/>
            <person name="Xu J."/>
            <person name="Martin F.M."/>
        </authorList>
    </citation>
    <scope>NUCLEOTIDE SEQUENCE</scope>
    <source>
        <strain evidence="1">KUC20120723A-06</strain>
    </source>
</reference>
<evidence type="ECO:0000313" key="2">
    <source>
        <dbReference type="Proteomes" id="UP000790709"/>
    </source>
</evidence>
<evidence type="ECO:0000313" key="1">
    <source>
        <dbReference type="EMBL" id="KAH7929577.1"/>
    </source>
</evidence>
<keyword evidence="2" id="KW-1185">Reference proteome</keyword>
<sequence>MTSHPGATKVTCPLSRSYLQAAALPCPRVPVTLLAFRCVPAIRPYLAEDVASPASMLIDSPVVYAKITGAKPIHLAGGSLLHAGWLNVTISLKGVTLATGPVSLNASAYELPFSFEGIAPQMQAYNVKCVASYSVRASVAGTALRVFSSSAALSVFPNPTGSSVTKSDLRTGALSMAKPATGKGGDCAPVFPLGINTTFNGYLASNLSVIDELKEQGCGGPS</sequence>